<keyword evidence="1" id="KW-0472">Membrane</keyword>
<feature type="transmembrane region" description="Helical" evidence="1">
    <location>
        <begin position="147"/>
        <end position="171"/>
    </location>
</feature>
<protein>
    <submittedName>
        <fullName evidence="2">15477_t:CDS:1</fullName>
    </submittedName>
</protein>
<name>A0ABN7WDC6_GIGMA</name>
<gene>
    <name evidence="2" type="ORF">GMARGA_LOCUS29488</name>
</gene>
<feature type="non-terminal residue" evidence="2">
    <location>
        <position position="1"/>
    </location>
</feature>
<dbReference type="EMBL" id="CAJVQB010039789">
    <property type="protein sequence ID" value="CAG8827710.1"/>
    <property type="molecule type" value="Genomic_DNA"/>
</dbReference>
<organism evidence="2 3">
    <name type="scientific">Gigaspora margarita</name>
    <dbReference type="NCBI Taxonomy" id="4874"/>
    <lineage>
        <taxon>Eukaryota</taxon>
        <taxon>Fungi</taxon>
        <taxon>Fungi incertae sedis</taxon>
        <taxon>Mucoromycota</taxon>
        <taxon>Glomeromycotina</taxon>
        <taxon>Glomeromycetes</taxon>
        <taxon>Diversisporales</taxon>
        <taxon>Gigasporaceae</taxon>
        <taxon>Gigaspora</taxon>
    </lineage>
</organism>
<keyword evidence="3" id="KW-1185">Reference proteome</keyword>
<proteinExistence type="predicted"/>
<keyword evidence="1" id="KW-0812">Transmembrane</keyword>
<evidence type="ECO:0000313" key="3">
    <source>
        <dbReference type="Proteomes" id="UP000789901"/>
    </source>
</evidence>
<sequence length="186" mass="21267">NNSALSKYADIYIKCWSPALEERPKPDNILETLENISNKTTAEFVEISNQQITQLPLYCSERLDSYNDILENINVNTHHEGNRDDYENSTQSKDDIADDLNETCEVVSNNELAVLNGGMHLPTISNNGSGKMIQIPIETVVKFDKCWNFFVTYFLNTGLLWIFQTVLLWLLSSQLSKLGWRKLKTS</sequence>
<reference evidence="2 3" key="1">
    <citation type="submission" date="2021-06" db="EMBL/GenBank/DDBJ databases">
        <authorList>
            <person name="Kallberg Y."/>
            <person name="Tangrot J."/>
            <person name="Rosling A."/>
        </authorList>
    </citation>
    <scope>NUCLEOTIDE SEQUENCE [LARGE SCALE GENOMIC DNA]</scope>
    <source>
        <strain evidence="2 3">120-4 pot B 10/14</strain>
    </source>
</reference>
<dbReference type="Proteomes" id="UP000789901">
    <property type="component" value="Unassembled WGS sequence"/>
</dbReference>
<comment type="caution">
    <text evidence="2">The sequence shown here is derived from an EMBL/GenBank/DDBJ whole genome shotgun (WGS) entry which is preliminary data.</text>
</comment>
<evidence type="ECO:0000313" key="2">
    <source>
        <dbReference type="EMBL" id="CAG8827710.1"/>
    </source>
</evidence>
<evidence type="ECO:0000256" key="1">
    <source>
        <dbReference type="SAM" id="Phobius"/>
    </source>
</evidence>
<keyword evidence="1" id="KW-1133">Transmembrane helix</keyword>
<accession>A0ABN7WDC6</accession>